<comment type="caution">
    <text evidence="16">The sequence shown here is derived from an EMBL/GenBank/DDBJ whole genome shotgun (WGS) entry which is preliminary data.</text>
</comment>
<feature type="transmembrane region" description="Helical" evidence="14">
    <location>
        <begin position="580"/>
        <end position="602"/>
    </location>
</feature>
<dbReference type="EC" id="2.3.2.27" evidence="4"/>
<feature type="transmembrane region" description="Helical" evidence="14">
    <location>
        <begin position="614"/>
        <end position="635"/>
    </location>
</feature>
<dbReference type="PANTHER" id="PTHR13145:SF0">
    <property type="entry name" value="E3 UBIQUITIN-PROTEIN LIGASE MARCHF6"/>
    <property type="match status" value="1"/>
</dbReference>
<feature type="transmembrane region" description="Helical" evidence="14">
    <location>
        <begin position="859"/>
        <end position="881"/>
    </location>
</feature>
<dbReference type="InterPro" id="IPR013083">
    <property type="entry name" value="Znf_RING/FYVE/PHD"/>
</dbReference>
<evidence type="ECO:0000256" key="10">
    <source>
        <dbReference type="ARBA" id="ARBA00022833"/>
    </source>
</evidence>
<keyword evidence="9" id="KW-0833">Ubl conjugation pathway</keyword>
<evidence type="ECO:0000256" key="3">
    <source>
        <dbReference type="ARBA" id="ARBA00004906"/>
    </source>
</evidence>
<keyword evidence="6 14" id="KW-0812">Transmembrane</keyword>
<comment type="subcellular location">
    <subcellularLocation>
        <location evidence="2">Membrane</location>
        <topology evidence="2">Multi-pass membrane protein</topology>
    </subcellularLocation>
</comment>
<evidence type="ECO:0000256" key="2">
    <source>
        <dbReference type="ARBA" id="ARBA00004141"/>
    </source>
</evidence>
<keyword evidence="8" id="KW-0863">Zinc-finger</keyword>
<feature type="transmembrane region" description="Helical" evidence="14">
    <location>
        <begin position="533"/>
        <end position="560"/>
    </location>
</feature>
<keyword evidence="17" id="KW-1185">Reference proteome</keyword>
<dbReference type="AlphaFoldDB" id="A0AAV5RME3"/>
<keyword evidence="7" id="KW-0479">Metal-binding</keyword>
<dbReference type="GO" id="GO:0061630">
    <property type="term" value="F:ubiquitin protein ligase activity"/>
    <property type="evidence" value="ECO:0007669"/>
    <property type="project" value="UniProtKB-EC"/>
</dbReference>
<feature type="compositionally biased region" description="Basic and acidic residues" evidence="13">
    <location>
        <begin position="232"/>
        <end position="247"/>
    </location>
</feature>
<feature type="transmembrane region" description="Helical" evidence="14">
    <location>
        <begin position="647"/>
        <end position="668"/>
    </location>
</feature>
<feature type="transmembrane region" description="Helical" evidence="14">
    <location>
        <begin position="1027"/>
        <end position="1045"/>
    </location>
</feature>
<evidence type="ECO:0000256" key="4">
    <source>
        <dbReference type="ARBA" id="ARBA00012483"/>
    </source>
</evidence>
<dbReference type="CDD" id="cd16702">
    <property type="entry name" value="RING_CH-C4HC3_MARCH6"/>
    <property type="match status" value="1"/>
</dbReference>
<accession>A0AAV5RME3</accession>
<dbReference type="InterPro" id="IPR011016">
    <property type="entry name" value="Znf_RING-CH"/>
</dbReference>
<evidence type="ECO:0000256" key="12">
    <source>
        <dbReference type="ARBA" id="ARBA00023136"/>
    </source>
</evidence>
<feature type="transmembrane region" description="Helical" evidence="14">
    <location>
        <begin position="761"/>
        <end position="780"/>
    </location>
</feature>
<evidence type="ECO:0000256" key="14">
    <source>
        <dbReference type="SAM" id="Phobius"/>
    </source>
</evidence>
<keyword evidence="11 14" id="KW-1133">Transmembrane helix</keyword>
<feature type="region of interest" description="Disordered" evidence="13">
    <location>
        <begin position="227"/>
        <end position="247"/>
    </location>
</feature>
<dbReference type="SUPFAM" id="SSF57850">
    <property type="entry name" value="RING/U-box"/>
    <property type="match status" value="1"/>
</dbReference>
<comment type="catalytic activity">
    <reaction evidence="1">
        <text>S-ubiquitinyl-[E2 ubiquitin-conjugating enzyme]-L-cysteine + [acceptor protein]-L-lysine = [E2 ubiquitin-conjugating enzyme]-L-cysteine + N(6)-ubiquitinyl-[acceptor protein]-L-lysine.</text>
        <dbReference type="EC" id="2.3.2.27"/>
    </reaction>
</comment>
<dbReference type="GO" id="GO:0008270">
    <property type="term" value="F:zinc ion binding"/>
    <property type="evidence" value="ECO:0007669"/>
    <property type="project" value="UniProtKB-KW"/>
</dbReference>
<feature type="region of interest" description="Disordered" evidence="13">
    <location>
        <begin position="725"/>
        <end position="744"/>
    </location>
</feature>
<feature type="transmembrane region" description="Helical" evidence="14">
    <location>
        <begin position="954"/>
        <end position="977"/>
    </location>
</feature>
<keyword evidence="12 14" id="KW-0472">Membrane</keyword>
<evidence type="ECO:0000259" key="15">
    <source>
        <dbReference type="PROSITE" id="PS51292"/>
    </source>
</evidence>
<dbReference type="PANTHER" id="PTHR13145">
    <property type="entry name" value="SSM4 PROTEIN"/>
    <property type="match status" value="1"/>
</dbReference>
<feature type="transmembrane region" description="Helical" evidence="14">
    <location>
        <begin position="490"/>
        <end position="512"/>
    </location>
</feature>
<proteinExistence type="predicted"/>
<feature type="transmembrane region" description="Helical" evidence="14">
    <location>
        <begin position="677"/>
        <end position="695"/>
    </location>
</feature>
<evidence type="ECO:0000313" key="16">
    <source>
        <dbReference type="EMBL" id="GMM51821.1"/>
    </source>
</evidence>
<feature type="transmembrane region" description="Helical" evidence="14">
    <location>
        <begin position="164"/>
        <end position="186"/>
    </location>
</feature>
<reference evidence="16 17" key="1">
    <citation type="journal article" date="2023" name="Elife">
        <title>Identification of key yeast species and microbe-microbe interactions impacting larval growth of Drosophila in the wild.</title>
        <authorList>
            <person name="Mure A."/>
            <person name="Sugiura Y."/>
            <person name="Maeda R."/>
            <person name="Honda K."/>
            <person name="Sakurai N."/>
            <person name="Takahashi Y."/>
            <person name="Watada M."/>
            <person name="Katoh T."/>
            <person name="Gotoh A."/>
            <person name="Gotoh Y."/>
            <person name="Taniguchi I."/>
            <person name="Nakamura K."/>
            <person name="Hayashi T."/>
            <person name="Katayama T."/>
            <person name="Uemura T."/>
            <person name="Hattori Y."/>
        </authorList>
    </citation>
    <scope>NUCLEOTIDE SEQUENCE [LARGE SCALE GENOMIC DNA]</scope>
    <source>
        <strain evidence="16 17">SB-73</strain>
    </source>
</reference>
<sequence>MDEEICRICHGPQAVDDLLYHPCKCSGSIKYVHQDCLIEWLSAARVGDKCEICGVEYSKVKTFAEDTPQYVRVSDFMKKIPKIGSLVLRYAYILTRAYVMVIIISWSYGYALTNYSNSIRTRSIRDVLAFDLYLKSITGGSEHSILPFLDNYVEYIVPKQLLQFTINGFVALIITLLLFLFILTLYTNMMQLNMVQAEIILIRNGVEAAIDRGDYDIVREINMNINANHNNSNRENETQSRQTEKDNTQYFSDEELISLVNYVYDMDTEIEMDSVTDNTSTQNSDSFHDAHKVQLGKIMVLSPLSHNRLKLLIRNYGLDGESIPVIKKLYDLCYAGNSDPIDIFTDATIDADLVEVDQTSNELMDIQEPEDEGDDLMNLLVWPFLEALFAADLASTLLMAALIAVSLTCYPFFAYFFPTYVMTSLAPLHKLMVKELLLRSSQLLSFAGTHIPTMIPYLRSIFIIAASYLQNLSFKIVEYSFVPQTLTQNLFYLAFLGLFVFFEFRCTVLYCMKSLLSSETGKKVVERTFCAFLMLKVFIMLYIEMICFPIVCGLIVHLTALPLFPPEYPLSWHFGLLQKYMYRMLIMEWFLGMIFVRLTLKLVMTLGKLWRDEVLYFISASNIVELIKLIISTPISKQIYNAGISALMHGLIVVLTFGTFNLISAYIFRVTLRIDDWSILTFVKFWPVIVFWKLFTVTLKKAEDEHTVSSETTIAEDSLAEAGIDESPNSENMPQESDDVDENQKSGSLKNILFLWVGDRLWLYVTSMLAIPLDLSSFFFNQPKVLSHKELRSLANRELDNGYFVRAPATDKFFRGQKTNLFVPVDQFNTRLDGKIGHFKNELDKYVVVWFPKHFRYRLVCFLFGLWSLFFCTLCLFVLVPLLVGRLSERLFFNKTIDNDVLIYVASVIVCSPFMAYYLSVNPPLYLSTSKRYQNYKGTIPLPSFSKSNLQKYVLLNVWLISLQLVTKSLDCFIYPMSGNQLVNGYLNLALANIASLFYFTWGGSAMFLVKMYVLSLVFVNGITKDLVLRLFTLCACLTIAKLVLDPSLLEKINHKMKVFVYPQNVFIRNYTSDETMVLETQKEN</sequence>
<evidence type="ECO:0000313" key="17">
    <source>
        <dbReference type="Proteomes" id="UP001362899"/>
    </source>
</evidence>
<dbReference type="GO" id="GO:0036503">
    <property type="term" value="P:ERAD pathway"/>
    <property type="evidence" value="ECO:0007669"/>
    <property type="project" value="TreeGrafter"/>
</dbReference>
<dbReference type="EMBL" id="BTGC01000008">
    <property type="protein sequence ID" value="GMM51821.1"/>
    <property type="molecule type" value="Genomic_DNA"/>
</dbReference>
<dbReference type="Gene3D" id="3.30.40.10">
    <property type="entry name" value="Zinc/RING finger domain, C3HC4 (zinc finger)"/>
    <property type="match status" value="1"/>
</dbReference>
<dbReference type="GO" id="GO:0005789">
    <property type="term" value="C:endoplasmic reticulum membrane"/>
    <property type="evidence" value="ECO:0007669"/>
    <property type="project" value="TreeGrafter"/>
</dbReference>
<feature type="transmembrane region" description="Helical" evidence="14">
    <location>
        <begin position="901"/>
        <end position="921"/>
    </location>
</feature>
<comment type="pathway">
    <text evidence="3">Protein modification; protein ubiquitination.</text>
</comment>
<protein>
    <recommendedName>
        <fullName evidence="4">RING-type E3 ubiquitin transferase</fullName>
        <ecNumber evidence="4">2.3.2.27</ecNumber>
    </recommendedName>
</protein>
<evidence type="ECO:0000256" key="6">
    <source>
        <dbReference type="ARBA" id="ARBA00022692"/>
    </source>
</evidence>
<name>A0AAV5RME3_STABA</name>
<dbReference type="SMART" id="SM00744">
    <property type="entry name" value="RINGv"/>
    <property type="match status" value="1"/>
</dbReference>
<dbReference type="PROSITE" id="PS51292">
    <property type="entry name" value="ZF_RING_CH"/>
    <property type="match status" value="1"/>
</dbReference>
<evidence type="ECO:0000256" key="11">
    <source>
        <dbReference type="ARBA" id="ARBA00022989"/>
    </source>
</evidence>
<evidence type="ECO:0000256" key="13">
    <source>
        <dbReference type="SAM" id="MobiDB-lite"/>
    </source>
</evidence>
<dbReference type="Pfam" id="PF12906">
    <property type="entry name" value="RINGv"/>
    <property type="match status" value="1"/>
</dbReference>
<evidence type="ECO:0000256" key="7">
    <source>
        <dbReference type="ARBA" id="ARBA00022723"/>
    </source>
</evidence>
<organism evidence="16 17">
    <name type="scientific">Starmerella bacillaris</name>
    <name type="common">Yeast</name>
    <name type="synonym">Candida zemplinina</name>
    <dbReference type="NCBI Taxonomy" id="1247836"/>
    <lineage>
        <taxon>Eukaryota</taxon>
        <taxon>Fungi</taxon>
        <taxon>Dikarya</taxon>
        <taxon>Ascomycota</taxon>
        <taxon>Saccharomycotina</taxon>
        <taxon>Dipodascomycetes</taxon>
        <taxon>Dipodascales</taxon>
        <taxon>Trichomonascaceae</taxon>
        <taxon>Starmerella</taxon>
    </lineage>
</organism>
<keyword evidence="5" id="KW-0808">Transferase</keyword>
<dbReference type="Proteomes" id="UP001362899">
    <property type="component" value="Unassembled WGS sequence"/>
</dbReference>
<evidence type="ECO:0000256" key="5">
    <source>
        <dbReference type="ARBA" id="ARBA00022679"/>
    </source>
</evidence>
<evidence type="ECO:0000256" key="9">
    <source>
        <dbReference type="ARBA" id="ARBA00022786"/>
    </source>
</evidence>
<feature type="transmembrane region" description="Helical" evidence="14">
    <location>
        <begin position="997"/>
        <end position="1020"/>
    </location>
</feature>
<evidence type="ECO:0000256" key="1">
    <source>
        <dbReference type="ARBA" id="ARBA00000900"/>
    </source>
</evidence>
<feature type="transmembrane region" description="Helical" evidence="14">
    <location>
        <begin position="87"/>
        <end position="108"/>
    </location>
</feature>
<evidence type="ECO:0000256" key="8">
    <source>
        <dbReference type="ARBA" id="ARBA00022771"/>
    </source>
</evidence>
<gene>
    <name evidence="16" type="ORF">DASB73_027840</name>
</gene>
<feature type="domain" description="RING-CH-type" evidence="15">
    <location>
        <begin position="1"/>
        <end position="60"/>
    </location>
</feature>
<keyword evidence="10" id="KW-0862">Zinc</keyword>